<reference evidence="1" key="1">
    <citation type="submission" date="2013-07" db="EMBL/GenBank/DDBJ databases">
        <title>The genome of Eucalyptus grandis.</title>
        <authorList>
            <person name="Schmutz J."/>
            <person name="Hayes R."/>
            <person name="Myburg A."/>
            <person name="Tuskan G."/>
            <person name="Grattapaglia D."/>
            <person name="Rokhsar D.S."/>
        </authorList>
    </citation>
    <scope>NUCLEOTIDE SEQUENCE</scope>
    <source>
        <tissue evidence="1">Leaf extractions</tissue>
    </source>
</reference>
<protein>
    <submittedName>
        <fullName evidence="1">Uncharacterized protein</fullName>
    </submittedName>
</protein>
<dbReference type="Gramene" id="KCW79516">
    <property type="protein sequence ID" value="KCW79516"/>
    <property type="gene ID" value="EUGRSUZ_C00893"/>
</dbReference>
<dbReference type="AlphaFoldDB" id="A0A059CMW1"/>
<gene>
    <name evidence="1" type="ORF">EUGRSUZ_C00893</name>
</gene>
<proteinExistence type="predicted"/>
<organism evidence="1">
    <name type="scientific">Eucalyptus grandis</name>
    <name type="common">Flooded gum</name>
    <dbReference type="NCBI Taxonomy" id="71139"/>
    <lineage>
        <taxon>Eukaryota</taxon>
        <taxon>Viridiplantae</taxon>
        <taxon>Streptophyta</taxon>
        <taxon>Embryophyta</taxon>
        <taxon>Tracheophyta</taxon>
        <taxon>Spermatophyta</taxon>
        <taxon>Magnoliopsida</taxon>
        <taxon>eudicotyledons</taxon>
        <taxon>Gunneridae</taxon>
        <taxon>Pentapetalae</taxon>
        <taxon>rosids</taxon>
        <taxon>malvids</taxon>
        <taxon>Myrtales</taxon>
        <taxon>Myrtaceae</taxon>
        <taxon>Myrtoideae</taxon>
        <taxon>Eucalypteae</taxon>
        <taxon>Eucalyptus</taxon>
    </lineage>
</organism>
<sequence length="78" mass="8896">MTLRFGVNGLNFHQFARPTSNGFHVVLFHLVEGQSMYLQPHIQFMKIEVLLSPLSIPSLQVYAISPNRPRARTQDSLC</sequence>
<name>A0A059CMW1_EUCGR</name>
<dbReference type="EMBL" id="KK198755">
    <property type="protein sequence ID" value="KCW79516.1"/>
    <property type="molecule type" value="Genomic_DNA"/>
</dbReference>
<dbReference type="InParanoid" id="A0A059CMW1"/>
<accession>A0A059CMW1</accession>
<evidence type="ECO:0000313" key="1">
    <source>
        <dbReference type="EMBL" id="KCW79516.1"/>
    </source>
</evidence>